<sequence>MSGATRPGSRGTDASLHSFPSPERLRRVRALRDEWLGHGLAALPADRQRAEDAVAELYRFIGAPPPTCEWVDSPAAARELLAGGRTADGAAWRLSDGWDRPTVAGRLASLMSGLRARLDRWTDGHPRLWSGSPVREAARALDSGGDPEAAREAGVTLETYIDTVVRESLETTLRDALCGPMRTALLGDAGPVIGLTWYGQQDSAWIGPYDIRRRTGLLSYRPRDERQLDLWAALARSAGWWWPSERRCLLAERPVDVRTEPLPYARHGELRPHRDDGPAVRFPDGTAVHALHGTPVPEWVVTDPTVERVHAETNVEVRRCAIERIGWETYVRRAGLVLVSAAPDPGNPGSELRLYHVPRQVQGTPARVLLAVNGSVEPDGRRRRYGLSVPPYFDDPVAAAGWSYGLSGRAYAGLVRRT</sequence>
<accession>A0ABN2W860</accession>
<proteinExistence type="predicted"/>
<dbReference type="Pfam" id="PF20530">
    <property type="entry name" value="DUF6745"/>
    <property type="match status" value="1"/>
</dbReference>
<name>A0ABN2W860_9ACTN</name>
<evidence type="ECO:0000313" key="3">
    <source>
        <dbReference type="Proteomes" id="UP001500016"/>
    </source>
</evidence>
<evidence type="ECO:0000259" key="1">
    <source>
        <dbReference type="Pfam" id="PF20530"/>
    </source>
</evidence>
<organism evidence="2 3">
    <name type="scientific">Streptomyces albiaxialis</name>
    <dbReference type="NCBI Taxonomy" id="329523"/>
    <lineage>
        <taxon>Bacteria</taxon>
        <taxon>Bacillati</taxon>
        <taxon>Actinomycetota</taxon>
        <taxon>Actinomycetes</taxon>
        <taxon>Kitasatosporales</taxon>
        <taxon>Streptomycetaceae</taxon>
        <taxon>Streptomyces</taxon>
    </lineage>
</organism>
<dbReference type="Proteomes" id="UP001500016">
    <property type="component" value="Unassembled WGS sequence"/>
</dbReference>
<evidence type="ECO:0000313" key="2">
    <source>
        <dbReference type="EMBL" id="GAA2086262.1"/>
    </source>
</evidence>
<reference evidence="2 3" key="1">
    <citation type="journal article" date="2019" name="Int. J. Syst. Evol. Microbiol.">
        <title>The Global Catalogue of Microorganisms (GCM) 10K type strain sequencing project: providing services to taxonomists for standard genome sequencing and annotation.</title>
        <authorList>
            <consortium name="The Broad Institute Genomics Platform"/>
            <consortium name="The Broad Institute Genome Sequencing Center for Infectious Disease"/>
            <person name="Wu L."/>
            <person name="Ma J."/>
        </authorList>
    </citation>
    <scope>NUCLEOTIDE SEQUENCE [LARGE SCALE GENOMIC DNA]</scope>
    <source>
        <strain evidence="2 3">JCM 15478</strain>
    </source>
</reference>
<dbReference type="InterPro" id="IPR046633">
    <property type="entry name" value="DUF6745"/>
</dbReference>
<protein>
    <recommendedName>
        <fullName evidence="1">DUF6745 domain-containing protein</fullName>
    </recommendedName>
</protein>
<comment type="caution">
    <text evidence="2">The sequence shown here is derived from an EMBL/GenBank/DDBJ whole genome shotgun (WGS) entry which is preliminary data.</text>
</comment>
<dbReference type="RefSeq" id="WP_344531394.1">
    <property type="nucleotide sequence ID" value="NZ_BAAAPE010000013.1"/>
</dbReference>
<keyword evidence="3" id="KW-1185">Reference proteome</keyword>
<dbReference type="EMBL" id="BAAAPE010000013">
    <property type="protein sequence ID" value="GAA2086262.1"/>
    <property type="molecule type" value="Genomic_DNA"/>
</dbReference>
<feature type="domain" description="DUF6745" evidence="1">
    <location>
        <begin position="199"/>
        <end position="413"/>
    </location>
</feature>
<gene>
    <name evidence="2" type="ORF">GCM10009801_48590</name>
</gene>